<evidence type="ECO:0000256" key="4">
    <source>
        <dbReference type="ARBA" id="ARBA00022801"/>
    </source>
</evidence>
<evidence type="ECO:0000256" key="3">
    <source>
        <dbReference type="ARBA" id="ARBA00022722"/>
    </source>
</evidence>
<accession>A0ABP9DAM7</accession>
<dbReference type="InterPro" id="IPR001667">
    <property type="entry name" value="DDH_dom"/>
</dbReference>
<dbReference type="NCBIfam" id="TIGR00644">
    <property type="entry name" value="recJ"/>
    <property type="match status" value="1"/>
</dbReference>
<dbReference type="InterPro" id="IPR051673">
    <property type="entry name" value="SSDNA_exonuclease_RecJ"/>
</dbReference>
<reference evidence="10" key="1">
    <citation type="journal article" date="2019" name="Int. J. Syst. Evol. Microbiol.">
        <title>The Global Catalogue of Microorganisms (GCM) 10K type strain sequencing project: providing services to taxonomists for standard genome sequencing and annotation.</title>
        <authorList>
            <consortium name="The Broad Institute Genomics Platform"/>
            <consortium name="The Broad Institute Genome Sequencing Center for Infectious Disease"/>
            <person name="Wu L."/>
            <person name="Ma J."/>
        </authorList>
    </citation>
    <scope>NUCLEOTIDE SEQUENCE [LARGE SCALE GENOMIC DNA]</scope>
    <source>
        <strain evidence="10">JCM 18326</strain>
    </source>
</reference>
<proteinExistence type="inferred from homology"/>
<comment type="caution">
    <text evidence="9">The sequence shown here is derived from an EMBL/GenBank/DDBJ whole genome shotgun (WGS) entry which is preliminary data.</text>
</comment>
<evidence type="ECO:0000313" key="10">
    <source>
        <dbReference type="Proteomes" id="UP001500298"/>
    </source>
</evidence>
<evidence type="ECO:0000313" key="9">
    <source>
        <dbReference type="EMBL" id="GAA4829873.1"/>
    </source>
</evidence>
<dbReference type="EMBL" id="BAABJX010000022">
    <property type="protein sequence ID" value="GAA4829873.1"/>
    <property type="molecule type" value="Genomic_DNA"/>
</dbReference>
<dbReference type="InterPro" id="IPR003156">
    <property type="entry name" value="DHHA1_dom"/>
</dbReference>
<dbReference type="Pfam" id="PF17768">
    <property type="entry name" value="RecJ_OB"/>
    <property type="match status" value="1"/>
</dbReference>
<dbReference type="GO" id="GO:0004527">
    <property type="term" value="F:exonuclease activity"/>
    <property type="evidence" value="ECO:0007669"/>
    <property type="project" value="UniProtKB-KW"/>
</dbReference>
<comment type="similarity">
    <text evidence="1">Belongs to the RecJ family.</text>
</comment>
<organism evidence="9 10">
    <name type="scientific">Algivirga pacifica</name>
    <dbReference type="NCBI Taxonomy" id="1162670"/>
    <lineage>
        <taxon>Bacteria</taxon>
        <taxon>Pseudomonadati</taxon>
        <taxon>Bacteroidota</taxon>
        <taxon>Cytophagia</taxon>
        <taxon>Cytophagales</taxon>
        <taxon>Flammeovirgaceae</taxon>
        <taxon>Algivirga</taxon>
    </lineage>
</organism>
<dbReference type="Proteomes" id="UP001500298">
    <property type="component" value="Unassembled WGS sequence"/>
</dbReference>
<gene>
    <name evidence="9" type="primary">recJ</name>
    <name evidence="9" type="ORF">GCM10023331_13890</name>
</gene>
<keyword evidence="10" id="KW-1185">Reference proteome</keyword>
<dbReference type="Pfam" id="PF02272">
    <property type="entry name" value="DHHA1"/>
    <property type="match status" value="1"/>
</dbReference>
<dbReference type="InterPro" id="IPR004610">
    <property type="entry name" value="RecJ"/>
</dbReference>
<evidence type="ECO:0000256" key="1">
    <source>
        <dbReference type="ARBA" id="ARBA00005915"/>
    </source>
</evidence>
<keyword evidence="5 9" id="KW-0269">Exonuclease</keyword>
<sequence length="541" mass="61363">MPLLQSKGITVDTAETFLYGGMDRLHSPLLMKNMEKAVERLVQAIEEEERILFYGDYDVDGVSAVSMYIRFFKDVYPHYVYYLPDRYVEGYGLSELGVQFAKEHGCGLIVTFDCGTTAVKEVEMAQHMGIDVIICDHHQVTGDIPEAYALLNPKQAGCTYPFKELSGAGVGYKLLQAFCDYMEVPEDHLYEQLDLLVLSIACDIVPMKGENRILAREGLRQLRSTTKEGLIGLLKRVGKFQQSISISDLVFKIGPRLNAAGRMANATLSVSLLVTDEQQEVSDILIELEWLNQQRKVEQEAVEQEVFTLLKTAPDTRVFYNKNWHAAVLGIVASRCAEKVQEPVVLLTQKEEVIIGSARSANQINLYNILQTCEGTLQQFGGHAQAAGLQLAADHREVFEQCFMASLSIERVHQTDRLTAQSLLLDLELHLDEITLELYELLEVLRPWGPEHKQAVFFSRGLTVSGEVRILKERYMKFTVRQKGRLHRFEAVSYQANPDVLSFLKSGREFDMAYSIQAYHYGPHRYFQLKVKDIRSTERVG</sequence>
<dbReference type="Pfam" id="PF01368">
    <property type="entry name" value="DHH"/>
    <property type="match status" value="1"/>
</dbReference>
<dbReference type="PANTHER" id="PTHR30255:SF2">
    <property type="entry name" value="SINGLE-STRANDED-DNA-SPECIFIC EXONUCLEASE RECJ"/>
    <property type="match status" value="1"/>
</dbReference>
<evidence type="ECO:0000259" key="6">
    <source>
        <dbReference type="Pfam" id="PF01368"/>
    </source>
</evidence>
<dbReference type="InterPro" id="IPR041122">
    <property type="entry name" value="RecJ_OB"/>
</dbReference>
<dbReference type="Gene3D" id="3.90.1640.30">
    <property type="match status" value="1"/>
</dbReference>
<dbReference type="SUPFAM" id="SSF64182">
    <property type="entry name" value="DHH phosphoesterases"/>
    <property type="match status" value="1"/>
</dbReference>
<evidence type="ECO:0000256" key="5">
    <source>
        <dbReference type="ARBA" id="ARBA00022839"/>
    </source>
</evidence>
<evidence type="ECO:0000256" key="2">
    <source>
        <dbReference type="ARBA" id="ARBA00019841"/>
    </source>
</evidence>
<keyword evidence="3" id="KW-0540">Nuclease</keyword>
<feature type="domain" description="DDH" evidence="6">
    <location>
        <begin position="50"/>
        <end position="199"/>
    </location>
</feature>
<name>A0ABP9DAM7_9BACT</name>
<evidence type="ECO:0000259" key="8">
    <source>
        <dbReference type="Pfam" id="PF17768"/>
    </source>
</evidence>
<feature type="domain" description="DHHA1" evidence="7">
    <location>
        <begin position="320"/>
        <end position="397"/>
    </location>
</feature>
<feature type="domain" description="RecJ OB" evidence="8">
    <location>
        <begin position="425"/>
        <end position="533"/>
    </location>
</feature>
<dbReference type="Gene3D" id="3.10.310.30">
    <property type="match status" value="1"/>
</dbReference>
<dbReference type="InterPro" id="IPR038763">
    <property type="entry name" value="DHH_sf"/>
</dbReference>
<protein>
    <recommendedName>
        <fullName evidence="2">Single-stranded-DNA-specific exonuclease RecJ</fullName>
    </recommendedName>
</protein>
<keyword evidence="4" id="KW-0378">Hydrolase</keyword>
<dbReference type="PANTHER" id="PTHR30255">
    <property type="entry name" value="SINGLE-STRANDED-DNA-SPECIFIC EXONUCLEASE RECJ"/>
    <property type="match status" value="1"/>
</dbReference>
<evidence type="ECO:0000259" key="7">
    <source>
        <dbReference type="Pfam" id="PF02272"/>
    </source>
</evidence>